<proteinExistence type="predicted"/>
<comment type="caution">
    <text evidence="1">The sequence shown here is derived from an EMBL/GenBank/DDBJ whole genome shotgun (WGS) entry which is preliminary data.</text>
</comment>
<sequence>MRYNYRFFMQDGTLKKLTVALDDTPETIYVFSEFQQDITDEAAFTYPKGYAEQVFDYGYTEDSMPPWWEIGNEE</sequence>
<dbReference type="AlphaFoldDB" id="A0A645HN81"/>
<accession>A0A645HN81</accession>
<protein>
    <submittedName>
        <fullName evidence="1">Uncharacterized protein</fullName>
    </submittedName>
</protein>
<reference evidence="1" key="1">
    <citation type="submission" date="2019-08" db="EMBL/GenBank/DDBJ databases">
        <authorList>
            <person name="Kucharzyk K."/>
            <person name="Murdoch R.W."/>
            <person name="Higgins S."/>
            <person name="Loffler F."/>
        </authorList>
    </citation>
    <scope>NUCLEOTIDE SEQUENCE</scope>
</reference>
<name>A0A645HN81_9ZZZZ</name>
<organism evidence="1">
    <name type="scientific">bioreactor metagenome</name>
    <dbReference type="NCBI Taxonomy" id="1076179"/>
    <lineage>
        <taxon>unclassified sequences</taxon>
        <taxon>metagenomes</taxon>
        <taxon>ecological metagenomes</taxon>
    </lineage>
</organism>
<gene>
    <name evidence="1" type="ORF">SDC9_187228</name>
</gene>
<dbReference type="EMBL" id="VSSQ01095664">
    <property type="protein sequence ID" value="MPN39699.1"/>
    <property type="molecule type" value="Genomic_DNA"/>
</dbReference>
<evidence type="ECO:0000313" key="1">
    <source>
        <dbReference type="EMBL" id="MPN39699.1"/>
    </source>
</evidence>